<accession>A0A8B8C2M4</accession>
<dbReference type="PROSITE" id="PS50221">
    <property type="entry name" value="GAIN_B"/>
    <property type="match status" value="1"/>
</dbReference>
<dbReference type="KEGG" id="cvn:111115468"/>
<dbReference type="SUPFAM" id="SSF48726">
    <property type="entry name" value="Immunoglobulin"/>
    <property type="match status" value="1"/>
</dbReference>
<keyword evidence="11" id="KW-0807">Transducer</keyword>
<evidence type="ECO:0000256" key="3">
    <source>
        <dbReference type="ARBA" id="ARBA00022536"/>
    </source>
</evidence>
<evidence type="ECO:0000256" key="13">
    <source>
        <dbReference type="SAM" id="SignalP"/>
    </source>
</evidence>
<feature type="domain" description="G-protein coupled receptors family 2 profile 2" evidence="16">
    <location>
        <begin position="1615"/>
        <end position="1864"/>
    </location>
</feature>
<evidence type="ECO:0000256" key="11">
    <source>
        <dbReference type="ARBA" id="ARBA00023224"/>
    </source>
</evidence>
<feature type="transmembrane region" description="Helical" evidence="12">
    <location>
        <begin position="1727"/>
        <end position="1750"/>
    </location>
</feature>
<keyword evidence="9" id="KW-1015">Disulfide bond</keyword>
<dbReference type="SUPFAM" id="SSF49785">
    <property type="entry name" value="Galactose-binding domain-like"/>
    <property type="match status" value="1"/>
</dbReference>
<feature type="signal peptide" evidence="13">
    <location>
        <begin position="1"/>
        <end position="18"/>
    </location>
</feature>
<evidence type="ECO:0000256" key="5">
    <source>
        <dbReference type="ARBA" id="ARBA00022737"/>
    </source>
</evidence>
<dbReference type="PRINTS" id="PR00249">
    <property type="entry name" value="GPCRSECRETIN"/>
</dbReference>
<dbReference type="SMART" id="SM00303">
    <property type="entry name" value="GPS"/>
    <property type="match status" value="1"/>
</dbReference>
<dbReference type="Pfam" id="PF16489">
    <property type="entry name" value="GAIN"/>
    <property type="match status" value="1"/>
</dbReference>
<evidence type="ECO:0000256" key="2">
    <source>
        <dbReference type="ARBA" id="ARBA00022475"/>
    </source>
</evidence>
<gene>
    <name evidence="19" type="primary">LOC111115468</name>
</gene>
<evidence type="ECO:0000256" key="4">
    <source>
        <dbReference type="ARBA" id="ARBA00022692"/>
    </source>
</evidence>
<dbReference type="SMART" id="SM00181">
    <property type="entry name" value="EGF"/>
    <property type="match status" value="18"/>
</dbReference>
<feature type="domain" description="Ig-like" evidence="17">
    <location>
        <begin position="1157"/>
        <end position="1245"/>
    </location>
</feature>
<dbReference type="PROSITE" id="PS50835">
    <property type="entry name" value="IG_LIKE"/>
    <property type="match status" value="1"/>
</dbReference>
<keyword evidence="6 12" id="KW-1133">Transmembrane helix</keyword>
<evidence type="ECO:0000259" key="16">
    <source>
        <dbReference type="PROSITE" id="PS50261"/>
    </source>
</evidence>
<dbReference type="CDD" id="cd15040">
    <property type="entry name" value="7tmB2_Adhesion"/>
    <property type="match status" value="1"/>
</dbReference>
<dbReference type="Proteomes" id="UP000694844">
    <property type="component" value="Chromosome 9"/>
</dbReference>
<feature type="domain" description="GAIN-B" evidence="14">
    <location>
        <begin position="1433"/>
        <end position="1608"/>
    </location>
</feature>
<protein>
    <submittedName>
        <fullName evidence="19">Uncharacterized protein LOC111115468</fullName>
    </submittedName>
</protein>
<feature type="domain" description="G-protein coupled receptors family 2 profile 1" evidence="15">
    <location>
        <begin position="1232"/>
        <end position="1311"/>
    </location>
</feature>
<dbReference type="PROSITE" id="PS50261">
    <property type="entry name" value="G_PROTEIN_RECEP_F2_4"/>
    <property type="match status" value="1"/>
</dbReference>
<dbReference type="GeneID" id="111115468"/>
<evidence type="ECO:0000256" key="6">
    <source>
        <dbReference type="ARBA" id="ARBA00022989"/>
    </source>
</evidence>
<evidence type="ECO:0000256" key="1">
    <source>
        <dbReference type="ARBA" id="ARBA00004651"/>
    </source>
</evidence>
<dbReference type="Gene3D" id="1.20.1070.10">
    <property type="entry name" value="Rhodopsin 7-helix transmembrane proteins"/>
    <property type="match status" value="1"/>
</dbReference>
<keyword evidence="7" id="KW-0297">G-protein coupled receptor</keyword>
<feature type="transmembrane region" description="Helical" evidence="12">
    <location>
        <begin position="1770"/>
        <end position="1795"/>
    </location>
</feature>
<keyword evidence="10" id="KW-0675">Receptor</keyword>
<dbReference type="PROSITE" id="PS50227">
    <property type="entry name" value="G_PROTEIN_RECEP_F2_3"/>
    <property type="match status" value="1"/>
</dbReference>
<keyword evidence="3" id="KW-0245">EGF-like domain</keyword>
<keyword evidence="5" id="KW-0677">Repeat</keyword>
<dbReference type="InterPro" id="IPR000203">
    <property type="entry name" value="GPS"/>
</dbReference>
<dbReference type="SUPFAM" id="SSF81321">
    <property type="entry name" value="Family A G protein-coupled receptor-like"/>
    <property type="match status" value="1"/>
</dbReference>
<evidence type="ECO:0000256" key="12">
    <source>
        <dbReference type="SAM" id="Phobius"/>
    </source>
</evidence>
<dbReference type="GO" id="GO:0005044">
    <property type="term" value="F:scavenger receptor activity"/>
    <property type="evidence" value="ECO:0007669"/>
    <property type="project" value="InterPro"/>
</dbReference>
<evidence type="ECO:0000313" key="18">
    <source>
        <dbReference type="Proteomes" id="UP000694844"/>
    </source>
</evidence>
<evidence type="ECO:0000259" key="15">
    <source>
        <dbReference type="PROSITE" id="PS50227"/>
    </source>
</evidence>
<keyword evidence="18" id="KW-1185">Reference proteome</keyword>
<dbReference type="SMART" id="SM00008">
    <property type="entry name" value="HormR"/>
    <property type="match status" value="1"/>
</dbReference>
<dbReference type="OrthoDB" id="409374at2759"/>
<dbReference type="InterPro" id="IPR036445">
    <property type="entry name" value="GPCR_2_extracell_dom_sf"/>
</dbReference>
<dbReference type="InterPro" id="IPR001879">
    <property type="entry name" value="GPCR_2_extracellular_dom"/>
</dbReference>
<keyword evidence="4 12" id="KW-0812">Transmembrane</keyword>
<dbReference type="PANTHER" id="PTHR24043">
    <property type="entry name" value="SCAVENGER RECEPTOR CLASS F"/>
    <property type="match status" value="1"/>
</dbReference>
<dbReference type="SUPFAM" id="SSF57184">
    <property type="entry name" value="Growth factor receptor domain"/>
    <property type="match status" value="3"/>
</dbReference>
<evidence type="ECO:0000256" key="7">
    <source>
        <dbReference type="ARBA" id="ARBA00023040"/>
    </source>
</evidence>
<feature type="transmembrane region" description="Helical" evidence="12">
    <location>
        <begin position="1618"/>
        <end position="1639"/>
    </location>
</feature>
<dbReference type="GO" id="GO:0004930">
    <property type="term" value="F:G protein-coupled receptor activity"/>
    <property type="evidence" value="ECO:0007669"/>
    <property type="project" value="UniProtKB-KW"/>
</dbReference>
<keyword evidence="2" id="KW-1003">Cell membrane</keyword>
<feature type="transmembrane region" description="Helical" evidence="12">
    <location>
        <begin position="1840"/>
        <end position="1863"/>
    </location>
</feature>
<dbReference type="PRINTS" id="PR01694">
    <property type="entry name" value="BAIPRECURSOR"/>
</dbReference>
<dbReference type="InterPro" id="IPR017981">
    <property type="entry name" value="GPCR_2-like_7TM"/>
</dbReference>
<dbReference type="InterPro" id="IPR007110">
    <property type="entry name" value="Ig-like_dom"/>
</dbReference>
<dbReference type="InterPro" id="IPR032471">
    <property type="entry name" value="AGRL2-4_GAIN_subdom_A"/>
</dbReference>
<feature type="transmembrane region" description="Helical" evidence="12">
    <location>
        <begin position="1816"/>
        <end position="1834"/>
    </location>
</feature>
<dbReference type="InterPro" id="IPR000742">
    <property type="entry name" value="EGF"/>
</dbReference>
<keyword evidence="13" id="KW-0732">Signal</keyword>
<dbReference type="InterPro" id="IPR036179">
    <property type="entry name" value="Ig-like_dom_sf"/>
</dbReference>
<dbReference type="InterPro" id="IPR009030">
    <property type="entry name" value="Growth_fac_rcpt_cys_sf"/>
</dbReference>
<organism evidence="18 19">
    <name type="scientific">Crassostrea virginica</name>
    <name type="common">Eastern oyster</name>
    <dbReference type="NCBI Taxonomy" id="6565"/>
    <lineage>
        <taxon>Eukaryota</taxon>
        <taxon>Metazoa</taxon>
        <taxon>Spiralia</taxon>
        <taxon>Lophotrochozoa</taxon>
        <taxon>Mollusca</taxon>
        <taxon>Bivalvia</taxon>
        <taxon>Autobranchia</taxon>
        <taxon>Pteriomorphia</taxon>
        <taxon>Ostreida</taxon>
        <taxon>Ostreoidea</taxon>
        <taxon>Ostreidae</taxon>
        <taxon>Crassostrea</taxon>
    </lineage>
</organism>
<proteinExistence type="predicted"/>
<sequence>MYTEILLPYFGLLALSLAYENIALRKPAYQQSQHIISHDASLTEASNAVDGLKSNLSFYGGQCAFSGHNKETATWWVNLTSISSIHHVTLYYMSHFLDAVLWGPSSPYTQTFLGFSLYISNTSDRSQGTICFKDSIFTSSTIPPVVNITCPVHGQYVIYYNERLANVSYPPDYYPYAFNLLCEVEVYGCPLPGFYGSNCSIPCTDPNCHYCHIETGACNGCKPGYQGHQCKQECYYGFYGPNCIYNCTSACNGCNTINGVCDNGCKPGWKGVDCSETCLDGTYGHNCNNTCGNCLNVNECFHINGSCLTGCDPGYTGDLCETRCDNGTYGSECNNTCGHCINEDVCIHTNGTCLNGCDSGFVGTLCKTRCDEGYYGTECSQVCGWCKNAVDCHHVNGTCLTGCESGYIGDMCKTPCENGTYGSNCNNTCGHCINGDVCLHTNGTCLNGCALGYMGGLCKTRCDEGYFGTECIQVCGWCKNTIECYHVNGTCLTGCESGYIGDMCKTPCENGTYGSDCNNTCGHCIDKESCFHTNGTCPVGCDPGYMGELCKTACSQGTFGKECNATCGNCFGECDHISGICLNGCTPGYIGSLCKTPCKTGKYGKDCNNTCGFCSETNACSHVNGTCFSGCDLGYTGAFCKTECSDGTYGKECQDTCGYCAGPDACHHTNGSCPNGCEAGYQGILCKAHCMNGTYGHNCSNTCGHCLNDGYCFHVNGTCPLGCDSGYTGDLCNSHCDDGTFGKDCNSTCGHCVDEETCFHISGTCLDGCVPGFTGEQCKTPCAEGFYGNACSHVCGYCIEHEGCHHINGSCLRGCTPGYTGNKCDIPCENGTYGLECKSICGNCLEGNSCSHTNGTCLNGCETGYFGDLCKTACVQGTYGKECKSKCGNCLNTDGCDHINGSCVTGCAPGYVGDLCKTSCENGYYGIECNSTCGHCSFQNDCFHENGTCYNGCELGYSGDICQNECSNGTYGKECNHTCGNCLDQHECHHINGTCVKGCDPGYLGDLCKTACNSGAYGIECNSTCGFCLDGTSCSHVDGTCPNGCNPGFIGAMCRKRVLEVLSFEATSLVVREGTQFEIRLSFLNMSECEFQWFHGDYEVANTSTRYAMAMSKTDNGTSILTLHIGKSLKRDEGHWKIRVSSHGTFLARNLSIIVIPRLVLVMEPMFDFTVEEGEQLTIRCTIQNPESLVNIENGSLALTKGGSNLTPFYNTHLSVTWHKETSVVDDSGVYTCLYTTYPDPVSVSVYATVIAQEQKRCNSEISNDIQWNTTLAGRTKREPCPPNQKGIATRQCNVEGIWEPPNLINCTTEAFLNASSELDTILEDGITNPEKTSETIDNTLHLMNNLTSSTPELSAGDISSSIDILEKIVNVTNSSGSSIAKEVFFSVVDNVLSSNNSKSWNAVSEKTEKDASSLLKNIDRLSEVVIQNDNISATQFTGSNFELTINKTKIDETGIRFPEVTSKNSTEGSDTFSTFFELGKQKRKTDKAMGYVAVIYKNIADILPASSERPGGREKSSQKRAFVNSQVLSLTTQANIGSLNPPMKLTFQNIQTKSLSDMQTLCVSWNFSTNKWSEQGCKLVKRDIKGTVCECDHLTNFAILMRPYSSDTEDEQSLKTISLVGVILSIVFIALTFTIYILTWRYIKSDQNIMMLNLCASLVLAYVVFISSVEQTDNEGSCVAITAVLHYLFLVTFFNMLGMGLYYFMSITVTYYAMYVANNFKSKSRIHWFLVGTWGIPFLIVIIGLGSFWGEGYHLRFYCWLSTESGSLYMFIVPVCLIAVINILIIVSLVRVLCATSAMANSSLQKKAASGLRSLGTLLPVLGVTWLFGILAVNEKADAFQYFFVVANSLQGFFIFVSHVLLNKKVMLGLRKKYPVLNTLVSFVESSKEESSSVSKTHSSNQSHSPLTKTKKQTFFERYFRKNVKRNKVQKSESFLTEKTLSTDCSLNEPTENSIEMPENGSDTNRLQLIVEEDTPKWRFKFSLNLNPWKKKYTVTGM</sequence>
<feature type="chain" id="PRO_5034859104" evidence="13">
    <location>
        <begin position="19"/>
        <end position="1999"/>
    </location>
</feature>
<dbReference type="Gene3D" id="2.170.300.10">
    <property type="entry name" value="Tie2 ligand-binding domain superfamily"/>
    <property type="match status" value="5"/>
</dbReference>
<dbReference type="Pfam" id="PF00002">
    <property type="entry name" value="7tm_2"/>
    <property type="match status" value="1"/>
</dbReference>
<evidence type="ECO:0000313" key="19">
    <source>
        <dbReference type="RefSeq" id="XP_022309928.1"/>
    </source>
</evidence>
<dbReference type="InterPro" id="IPR046338">
    <property type="entry name" value="GAIN_dom_sf"/>
</dbReference>
<dbReference type="Gene3D" id="2.60.220.50">
    <property type="match status" value="1"/>
</dbReference>
<evidence type="ECO:0000256" key="10">
    <source>
        <dbReference type="ARBA" id="ARBA00023170"/>
    </source>
</evidence>
<keyword evidence="8 12" id="KW-0472">Membrane</keyword>
<dbReference type="InterPro" id="IPR042635">
    <property type="entry name" value="MEGF10/SREC1/2-like"/>
</dbReference>
<feature type="transmembrane region" description="Helical" evidence="12">
    <location>
        <begin position="1688"/>
        <end position="1715"/>
    </location>
</feature>
<dbReference type="Gene3D" id="2.60.120.260">
    <property type="entry name" value="Galactose-binding domain-like"/>
    <property type="match status" value="1"/>
</dbReference>
<evidence type="ECO:0000259" key="17">
    <source>
        <dbReference type="PROSITE" id="PS50835"/>
    </source>
</evidence>
<name>A0A8B8C2M4_CRAVI</name>
<dbReference type="GO" id="GO:0007166">
    <property type="term" value="P:cell surface receptor signaling pathway"/>
    <property type="evidence" value="ECO:0007669"/>
    <property type="project" value="InterPro"/>
</dbReference>
<evidence type="ECO:0000259" key="14">
    <source>
        <dbReference type="PROSITE" id="PS50221"/>
    </source>
</evidence>
<evidence type="ECO:0000256" key="9">
    <source>
        <dbReference type="ARBA" id="ARBA00023157"/>
    </source>
</evidence>
<reference evidence="19" key="1">
    <citation type="submission" date="2025-08" db="UniProtKB">
        <authorList>
            <consortium name="RefSeq"/>
        </authorList>
    </citation>
    <scope>IDENTIFICATION</scope>
    <source>
        <tissue evidence="19">Whole sample</tissue>
    </source>
</reference>
<dbReference type="GO" id="GO:0005886">
    <property type="term" value="C:plasma membrane"/>
    <property type="evidence" value="ECO:0007669"/>
    <property type="project" value="UniProtKB-SubCell"/>
</dbReference>
<dbReference type="PANTHER" id="PTHR24043:SF8">
    <property type="entry name" value="EGF-LIKE DOMAIN-CONTAINING PROTEIN"/>
    <property type="match status" value="1"/>
</dbReference>
<dbReference type="InterPro" id="IPR008979">
    <property type="entry name" value="Galactose-bd-like_sf"/>
</dbReference>
<dbReference type="SUPFAM" id="SSF111418">
    <property type="entry name" value="Hormone receptor domain"/>
    <property type="match status" value="1"/>
</dbReference>
<dbReference type="InterPro" id="IPR057244">
    <property type="entry name" value="GAIN_B"/>
</dbReference>
<dbReference type="RefSeq" id="XP_022309928.1">
    <property type="nucleotide sequence ID" value="XM_022454220.1"/>
</dbReference>
<comment type="subcellular location">
    <subcellularLocation>
        <location evidence="1">Cell membrane</location>
        <topology evidence="1">Multi-pass membrane protein</topology>
    </subcellularLocation>
</comment>
<feature type="transmembrane region" description="Helical" evidence="12">
    <location>
        <begin position="1651"/>
        <end position="1668"/>
    </location>
</feature>
<dbReference type="InterPro" id="IPR008077">
    <property type="entry name" value="GPCR_2_brain_angio_inhib"/>
</dbReference>
<evidence type="ECO:0000256" key="8">
    <source>
        <dbReference type="ARBA" id="ARBA00023136"/>
    </source>
</evidence>
<dbReference type="InterPro" id="IPR000832">
    <property type="entry name" value="GPCR_2_secretin-like"/>
</dbReference>